<accession>A0A166DCY6</accession>
<dbReference type="EMBL" id="KV417615">
    <property type="protein sequence ID" value="KZP14568.1"/>
    <property type="molecule type" value="Genomic_DNA"/>
</dbReference>
<name>A0A166DCY6_9AGAM</name>
<proteinExistence type="predicted"/>
<evidence type="ECO:0000313" key="4">
    <source>
        <dbReference type="Proteomes" id="UP000076532"/>
    </source>
</evidence>
<keyword evidence="4" id="KW-1185">Reference proteome</keyword>
<evidence type="ECO:0000313" key="2">
    <source>
        <dbReference type="EMBL" id="KZP14568.1"/>
    </source>
</evidence>
<dbReference type="EMBL" id="KV417615">
    <property type="protein sequence ID" value="KZP14574.1"/>
    <property type="molecule type" value="Genomic_DNA"/>
</dbReference>
<evidence type="ECO:0000313" key="3">
    <source>
        <dbReference type="EMBL" id="KZP14574.1"/>
    </source>
</evidence>
<dbReference type="Proteomes" id="UP000076532">
    <property type="component" value="Unassembled WGS sequence"/>
</dbReference>
<feature type="compositionally biased region" description="Polar residues" evidence="1">
    <location>
        <begin position="113"/>
        <end position="122"/>
    </location>
</feature>
<reference evidence="3 4" key="1">
    <citation type="journal article" date="2016" name="Mol. Biol. Evol.">
        <title>Comparative Genomics of Early-Diverging Mushroom-Forming Fungi Provides Insights into the Origins of Lignocellulose Decay Capabilities.</title>
        <authorList>
            <person name="Nagy L.G."/>
            <person name="Riley R."/>
            <person name="Tritt A."/>
            <person name="Adam C."/>
            <person name="Daum C."/>
            <person name="Floudas D."/>
            <person name="Sun H."/>
            <person name="Yadav J.S."/>
            <person name="Pangilinan J."/>
            <person name="Larsson K.H."/>
            <person name="Matsuura K."/>
            <person name="Barry K."/>
            <person name="Labutti K."/>
            <person name="Kuo R."/>
            <person name="Ohm R.A."/>
            <person name="Bhattacharya S.S."/>
            <person name="Shirouzu T."/>
            <person name="Yoshinaga Y."/>
            <person name="Martin F.M."/>
            <person name="Grigoriev I.V."/>
            <person name="Hibbett D.S."/>
        </authorList>
    </citation>
    <scope>NUCLEOTIDE SEQUENCE [LARGE SCALE GENOMIC DNA]</scope>
    <source>
        <strain evidence="3 4">CBS 109695</strain>
    </source>
</reference>
<gene>
    <name evidence="2" type="ORF">FIBSPDRAFT_896450</name>
    <name evidence="3" type="ORF">FIBSPDRAFT_896455</name>
</gene>
<sequence length="147" mass="15701">MSRTWNTFGVGGNATKLMQVHSEPNRAGNLRQQRAKAPYASSISQPIIHSAPDQSLEAQVPFDRAGSALVAAIEPMASDSYLLPPPAYQPKDTGDVTPSPLPSQHVPVEETRAGSSSSTQLSVPPPSVLNASADEDEDEEFRMDTSE</sequence>
<organism evidence="3 4">
    <name type="scientific">Athelia psychrophila</name>
    <dbReference type="NCBI Taxonomy" id="1759441"/>
    <lineage>
        <taxon>Eukaryota</taxon>
        <taxon>Fungi</taxon>
        <taxon>Dikarya</taxon>
        <taxon>Basidiomycota</taxon>
        <taxon>Agaricomycotina</taxon>
        <taxon>Agaricomycetes</taxon>
        <taxon>Agaricomycetidae</taxon>
        <taxon>Atheliales</taxon>
        <taxon>Atheliaceae</taxon>
        <taxon>Athelia</taxon>
    </lineage>
</organism>
<feature type="region of interest" description="Disordered" evidence="1">
    <location>
        <begin position="80"/>
        <end position="147"/>
    </location>
</feature>
<protein>
    <submittedName>
        <fullName evidence="3">Uncharacterized protein</fullName>
    </submittedName>
</protein>
<dbReference type="AlphaFoldDB" id="A0A166DCY6"/>
<evidence type="ECO:0000256" key="1">
    <source>
        <dbReference type="SAM" id="MobiDB-lite"/>
    </source>
</evidence>